<comment type="caution">
    <text evidence="2">The sequence shown here is derived from an EMBL/GenBank/DDBJ whole genome shotgun (WGS) entry which is preliminary data.</text>
</comment>
<dbReference type="PANTHER" id="PTHR44809">
    <property type="match status" value="1"/>
</dbReference>
<organism evidence="2 3">
    <name type="scientific">Candidatus Magnetaquiglobus chichijimensis</name>
    <dbReference type="NCBI Taxonomy" id="3141448"/>
    <lineage>
        <taxon>Bacteria</taxon>
        <taxon>Pseudomonadati</taxon>
        <taxon>Pseudomonadota</taxon>
        <taxon>Magnetococcia</taxon>
        <taxon>Magnetococcales</taxon>
        <taxon>Candidatus Magnetaquicoccaceae</taxon>
        <taxon>Candidatus Magnetaquiglobus</taxon>
    </lineage>
</organism>
<dbReference type="InterPro" id="IPR011990">
    <property type="entry name" value="TPR-like_helical_dom_sf"/>
</dbReference>
<name>A0ABQ0C806_9PROT</name>
<reference evidence="2 3" key="1">
    <citation type="submission" date="2024-09" db="EMBL/GenBank/DDBJ databases">
        <title>Draft genome sequence of Candidatus Magnetaquicoccaceae bacterium FCR-1.</title>
        <authorList>
            <person name="Shimoshige H."/>
            <person name="Shimamura S."/>
            <person name="Taoka A."/>
            <person name="Kobayashi H."/>
            <person name="Maekawa T."/>
        </authorList>
    </citation>
    <scope>NUCLEOTIDE SEQUENCE [LARGE SCALE GENOMIC DNA]</scope>
    <source>
        <strain evidence="2 3">FCR-1</strain>
    </source>
</reference>
<gene>
    <name evidence="2" type="ORF">SIID45300_01344</name>
</gene>
<accession>A0ABQ0C806</accession>
<dbReference type="InterPro" id="IPR052943">
    <property type="entry name" value="TMTC_O-mannosyl-trnsfr"/>
</dbReference>
<dbReference type="InterPro" id="IPR019734">
    <property type="entry name" value="TPR_rpt"/>
</dbReference>
<protein>
    <recommendedName>
        <fullName evidence="4">Tetratricopeptide repeat protein</fullName>
    </recommendedName>
</protein>
<sequence>MSLLLDTLDHASLPAPPPIASLALSGEACAGVPGASVEEAEFPERFLSSDLYLMPVGWLQSNLRVAPIPPHAWPETFANTPTHEPIRLSHATGGRGYVLHGILLASLLMASTITDEPQTGLHAKTSGQGHPEARAALTTACFTTPGTTAAPQSHRPVSAPTTTTARFPDPERFFADRRGDSMTPPVVPTQTTAATRPPVVPTQTTAATRPPVVPTQTTAATRPPVVPTQTTAATRPPVVPTQTTAATRPPVVPTQTAATSHPAEIPATASARIPKSLPVLSRMPEIGERGPFTAASLHARERIEEQTPSHEWTRSPARPARYLFLSNQPTPLNQARVALNKGENAKARRLYESVLRQEPGNPSALAGLAALAMREQREDRARQLYRELARLQPDSPIAMAGLNALDRSSDPETLESRLRALPAESPDIQPLQFVLGTRLAARDHWPAARDAFRAALRFDADNPDLHHNLAVALEHTGARQDALTHYREALRARAHRGWAGFDPNRIQRRIFTLQTSFPDA</sequence>
<dbReference type="SMART" id="SM00028">
    <property type="entry name" value="TPR"/>
    <property type="match status" value="3"/>
</dbReference>
<feature type="region of interest" description="Disordered" evidence="1">
    <location>
        <begin position="144"/>
        <end position="254"/>
    </location>
</feature>
<proteinExistence type="predicted"/>
<dbReference type="Pfam" id="PF13432">
    <property type="entry name" value="TPR_16"/>
    <property type="match status" value="2"/>
</dbReference>
<dbReference type="RefSeq" id="WP_420904735.1">
    <property type="nucleotide sequence ID" value="NZ_BAAFGK010000004.1"/>
</dbReference>
<keyword evidence="3" id="KW-1185">Reference proteome</keyword>
<dbReference type="SUPFAM" id="SSF48452">
    <property type="entry name" value="TPR-like"/>
    <property type="match status" value="1"/>
</dbReference>
<dbReference type="EMBL" id="BAAFGK010000004">
    <property type="protein sequence ID" value="GAB0057024.1"/>
    <property type="molecule type" value="Genomic_DNA"/>
</dbReference>
<dbReference type="PANTHER" id="PTHR44809:SF1">
    <property type="entry name" value="PROTEIN O-MANNOSYL-TRANSFERASE TMTC1"/>
    <property type="match status" value="1"/>
</dbReference>
<evidence type="ECO:0008006" key="4">
    <source>
        <dbReference type="Google" id="ProtNLM"/>
    </source>
</evidence>
<dbReference type="Proteomes" id="UP001628193">
    <property type="component" value="Unassembled WGS sequence"/>
</dbReference>
<feature type="compositionally biased region" description="Basic and acidic residues" evidence="1">
    <location>
        <begin position="168"/>
        <end position="180"/>
    </location>
</feature>
<evidence type="ECO:0000313" key="3">
    <source>
        <dbReference type="Proteomes" id="UP001628193"/>
    </source>
</evidence>
<evidence type="ECO:0000256" key="1">
    <source>
        <dbReference type="SAM" id="MobiDB-lite"/>
    </source>
</evidence>
<dbReference type="Gene3D" id="1.25.40.10">
    <property type="entry name" value="Tetratricopeptide repeat domain"/>
    <property type="match status" value="2"/>
</dbReference>
<feature type="compositionally biased region" description="Low complexity" evidence="1">
    <location>
        <begin position="188"/>
        <end position="254"/>
    </location>
</feature>
<evidence type="ECO:0000313" key="2">
    <source>
        <dbReference type="EMBL" id="GAB0057024.1"/>
    </source>
</evidence>